<dbReference type="OrthoDB" id="109075at2"/>
<keyword evidence="4 6" id="KW-1133">Transmembrane helix</keyword>
<comment type="caution">
    <text evidence="7">The sequence shown here is derived from an EMBL/GenBank/DDBJ whole genome shotgun (WGS) entry which is preliminary data.</text>
</comment>
<evidence type="ECO:0000256" key="4">
    <source>
        <dbReference type="ARBA" id="ARBA00022989"/>
    </source>
</evidence>
<dbReference type="Proteomes" id="UP000295221">
    <property type="component" value="Unassembled WGS sequence"/>
</dbReference>
<reference evidence="7 8" key="1">
    <citation type="submission" date="2019-03" db="EMBL/GenBank/DDBJ databases">
        <title>Genomic Encyclopedia of Type Strains, Phase IV (KMG-IV): sequencing the most valuable type-strain genomes for metagenomic binning, comparative biology and taxonomic classification.</title>
        <authorList>
            <person name="Goeker M."/>
        </authorList>
    </citation>
    <scope>NUCLEOTIDE SEQUENCE [LARGE SCALE GENOMIC DNA]</scope>
    <source>
        <strain evidence="7 8">DSM 24179</strain>
    </source>
</reference>
<dbReference type="GO" id="GO:0005886">
    <property type="term" value="C:plasma membrane"/>
    <property type="evidence" value="ECO:0007669"/>
    <property type="project" value="UniProtKB-SubCell"/>
</dbReference>
<keyword evidence="5 6" id="KW-0472">Membrane</keyword>
<accession>A0A4R2GNA4</accession>
<evidence type="ECO:0000313" key="8">
    <source>
        <dbReference type="Proteomes" id="UP000295221"/>
    </source>
</evidence>
<dbReference type="PANTHER" id="PTHR30250">
    <property type="entry name" value="PST FAMILY PREDICTED COLANIC ACID TRANSPORTER"/>
    <property type="match status" value="1"/>
</dbReference>
<dbReference type="PANTHER" id="PTHR30250:SF28">
    <property type="entry name" value="POLYSACCHARIDE BIOSYNTHESIS PROTEIN"/>
    <property type="match status" value="1"/>
</dbReference>
<feature type="transmembrane region" description="Helical" evidence="6">
    <location>
        <begin position="18"/>
        <end position="40"/>
    </location>
</feature>
<keyword evidence="2" id="KW-1003">Cell membrane</keyword>
<dbReference type="InterPro" id="IPR050833">
    <property type="entry name" value="Poly_Biosynth_Transport"/>
</dbReference>
<evidence type="ECO:0000256" key="2">
    <source>
        <dbReference type="ARBA" id="ARBA00022475"/>
    </source>
</evidence>
<feature type="transmembrane region" description="Helical" evidence="6">
    <location>
        <begin position="84"/>
        <end position="109"/>
    </location>
</feature>
<dbReference type="RefSeq" id="WP_132433013.1">
    <property type="nucleotide sequence ID" value="NZ_SLWK01000003.1"/>
</dbReference>
<keyword evidence="3 6" id="KW-0812">Transmembrane</keyword>
<evidence type="ECO:0000256" key="1">
    <source>
        <dbReference type="ARBA" id="ARBA00004651"/>
    </source>
</evidence>
<dbReference type="AlphaFoldDB" id="A0A4R2GNA4"/>
<feature type="transmembrane region" description="Helical" evidence="6">
    <location>
        <begin position="396"/>
        <end position="419"/>
    </location>
</feature>
<dbReference type="EMBL" id="SLWK01000003">
    <property type="protein sequence ID" value="TCO09175.1"/>
    <property type="molecule type" value="Genomic_DNA"/>
</dbReference>
<name>A0A4R2GNA4_9BACT</name>
<feature type="transmembrane region" description="Helical" evidence="6">
    <location>
        <begin position="372"/>
        <end position="390"/>
    </location>
</feature>
<proteinExistence type="predicted"/>
<protein>
    <submittedName>
        <fullName evidence="7">O-antigen/teichoic acid export membrane protein</fullName>
    </submittedName>
</protein>
<feature type="transmembrane region" description="Helical" evidence="6">
    <location>
        <begin position="306"/>
        <end position="326"/>
    </location>
</feature>
<feature type="transmembrane region" description="Helical" evidence="6">
    <location>
        <begin position="346"/>
        <end position="365"/>
    </location>
</feature>
<gene>
    <name evidence="7" type="ORF">EV194_10386</name>
</gene>
<keyword evidence="8" id="KW-1185">Reference proteome</keyword>
<dbReference type="Pfam" id="PF13440">
    <property type="entry name" value="Polysacc_synt_3"/>
    <property type="match status" value="1"/>
</dbReference>
<evidence type="ECO:0000313" key="7">
    <source>
        <dbReference type="EMBL" id="TCO09175.1"/>
    </source>
</evidence>
<evidence type="ECO:0000256" key="3">
    <source>
        <dbReference type="ARBA" id="ARBA00022692"/>
    </source>
</evidence>
<feature type="transmembrane region" description="Helical" evidence="6">
    <location>
        <begin position="121"/>
        <end position="145"/>
    </location>
</feature>
<comment type="subcellular location">
    <subcellularLocation>
        <location evidence="1">Cell membrane</location>
        <topology evidence="1">Multi-pass membrane protein</topology>
    </subcellularLocation>
</comment>
<evidence type="ECO:0000256" key="6">
    <source>
        <dbReference type="SAM" id="Phobius"/>
    </source>
</evidence>
<organism evidence="7 8">
    <name type="scientific">Natronoflexus pectinivorans</name>
    <dbReference type="NCBI Taxonomy" id="682526"/>
    <lineage>
        <taxon>Bacteria</taxon>
        <taxon>Pseudomonadati</taxon>
        <taxon>Bacteroidota</taxon>
        <taxon>Bacteroidia</taxon>
        <taxon>Marinilabiliales</taxon>
        <taxon>Marinilabiliaceae</taxon>
        <taxon>Natronoflexus</taxon>
    </lineage>
</organism>
<sequence>MTIIDRTKKAFINQNVKFFLTLLSGSVIAQGVVFLITPILSRVYTDEMFGTLTLFSSITLTLSTVVALRYELSILLPKREKDAVSLLILCFIIITIISLVTLFIILMYHEFFNGLFDNGGLGRFIFLLPLGIFLHGMFNTLTYWLNRQKKFKSISFVRINKSLSMSSVQLINGFSAFQYLGLIPGLIAGQLMSFLHTIISASKSIKRNVHHISINRIFFMAKRYQKIPKYNTLLTFTNTLSNELPNILIPKYFGLAIGGQFGLAIRLIKTPIGLIGEAVSQIFFNKASETYNNEPTRFHELVKQTYIKLFLLALTGFPILFISTYFFEYILGSEWTETGIYSRLLIPWLFLMFLNSPISSLIVILGKQRSLVIYDLLLLLLRLTALVLGYHYFYNIIYVLVLYSMVGMVFNSFLIFYFIKLSKQADH</sequence>
<evidence type="ECO:0000256" key="5">
    <source>
        <dbReference type="ARBA" id="ARBA00023136"/>
    </source>
</evidence>
<feature type="transmembrane region" description="Helical" evidence="6">
    <location>
        <begin position="52"/>
        <end position="72"/>
    </location>
</feature>